<keyword evidence="9" id="KW-1185">Reference proteome</keyword>
<feature type="region of interest" description="Disordered" evidence="6">
    <location>
        <begin position="663"/>
        <end position="716"/>
    </location>
</feature>
<feature type="compositionally biased region" description="Basic and acidic residues" evidence="6">
    <location>
        <begin position="948"/>
        <end position="965"/>
    </location>
</feature>
<feature type="region of interest" description="Disordered" evidence="6">
    <location>
        <begin position="398"/>
        <end position="454"/>
    </location>
</feature>
<dbReference type="PANTHER" id="PTHR12264">
    <property type="entry name" value="TRANSCRIPTION INITIATION FACTOR TFIID SUBUNIT 12"/>
    <property type="match status" value="1"/>
</dbReference>
<comment type="subcellular location">
    <subcellularLocation>
        <location evidence="1">Nucleus</location>
    </subcellularLocation>
</comment>
<dbReference type="InterPro" id="IPR037794">
    <property type="entry name" value="TAF12"/>
</dbReference>
<feature type="compositionally biased region" description="Low complexity" evidence="6">
    <location>
        <begin position="701"/>
        <end position="716"/>
    </location>
</feature>
<evidence type="ECO:0000256" key="5">
    <source>
        <dbReference type="ARBA" id="ARBA00023242"/>
    </source>
</evidence>
<keyword evidence="5" id="KW-0539">Nucleus</keyword>
<dbReference type="InterPro" id="IPR009072">
    <property type="entry name" value="Histone-fold"/>
</dbReference>
<accession>A0A1Y2ACA3</accession>
<dbReference type="SUPFAM" id="SSF47113">
    <property type="entry name" value="Histone-fold"/>
    <property type="match status" value="1"/>
</dbReference>
<feature type="compositionally biased region" description="Polar residues" evidence="6">
    <location>
        <begin position="966"/>
        <end position="978"/>
    </location>
</feature>
<evidence type="ECO:0000313" key="8">
    <source>
        <dbReference type="EMBL" id="ORY20136.1"/>
    </source>
</evidence>
<dbReference type="CDD" id="cd07981">
    <property type="entry name" value="HFD_TAF12"/>
    <property type="match status" value="1"/>
</dbReference>
<keyword evidence="4" id="KW-0804">Transcription</keyword>
<evidence type="ECO:0000256" key="2">
    <source>
        <dbReference type="ARBA" id="ARBA00007530"/>
    </source>
</evidence>
<evidence type="ECO:0000259" key="7">
    <source>
        <dbReference type="Pfam" id="PF03847"/>
    </source>
</evidence>
<dbReference type="PANTHER" id="PTHR12264:SF21">
    <property type="entry name" value="TRANSCRIPTION INITIATION FACTOR TFIID SUBUNIT 12"/>
    <property type="match status" value="1"/>
</dbReference>
<dbReference type="GO" id="GO:0000124">
    <property type="term" value="C:SAGA complex"/>
    <property type="evidence" value="ECO:0007669"/>
    <property type="project" value="InterPro"/>
</dbReference>
<evidence type="ECO:0000256" key="4">
    <source>
        <dbReference type="ARBA" id="ARBA00023163"/>
    </source>
</evidence>
<evidence type="ECO:0000313" key="9">
    <source>
        <dbReference type="Proteomes" id="UP000193920"/>
    </source>
</evidence>
<comment type="similarity">
    <text evidence="2">Belongs to the TAF12 family.</text>
</comment>
<organism evidence="8 9">
    <name type="scientific">Neocallimastix californiae</name>
    <dbReference type="NCBI Taxonomy" id="1754190"/>
    <lineage>
        <taxon>Eukaryota</taxon>
        <taxon>Fungi</taxon>
        <taxon>Fungi incertae sedis</taxon>
        <taxon>Chytridiomycota</taxon>
        <taxon>Chytridiomycota incertae sedis</taxon>
        <taxon>Neocallimastigomycetes</taxon>
        <taxon>Neocallimastigales</taxon>
        <taxon>Neocallimastigaceae</taxon>
        <taxon>Neocallimastix</taxon>
    </lineage>
</organism>
<dbReference type="GO" id="GO:0051123">
    <property type="term" value="P:RNA polymerase II preinitiation complex assembly"/>
    <property type="evidence" value="ECO:0007669"/>
    <property type="project" value="TreeGrafter"/>
</dbReference>
<dbReference type="GO" id="GO:0003677">
    <property type="term" value="F:DNA binding"/>
    <property type="evidence" value="ECO:0007669"/>
    <property type="project" value="TreeGrafter"/>
</dbReference>
<dbReference type="OrthoDB" id="2193432at2759"/>
<feature type="compositionally biased region" description="Polar residues" evidence="6">
    <location>
        <begin position="398"/>
        <end position="418"/>
    </location>
</feature>
<keyword evidence="3" id="KW-0805">Transcription regulation</keyword>
<dbReference type="GO" id="GO:0005669">
    <property type="term" value="C:transcription factor TFIID complex"/>
    <property type="evidence" value="ECO:0007669"/>
    <property type="project" value="InterPro"/>
</dbReference>
<evidence type="ECO:0000256" key="1">
    <source>
        <dbReference type="ARBA" id="ARBA00004123"/>
    </source>
</evidence>
<dbReference type="Pfam" id="PF03847">
    <property type="entry name" value="TFIID_20kDa"/>
    <property type="match status" value="1"/>
</dbReference>
<feature type="region of interest" description="Disordered" evidence="6">
    <location>
        <begin position="948"/>
        <end position="978"/>
    </location>
</feature>
<dbReference type="GO" id="GO:0046982">
    <property type="term" value="F:protein heterodimerization activity"/>
    <property type="evidence" value="ECO:0007669"/>
    <property type="project" value="InterPro"/>
</dbReference>
<feature type="region of interest" description="Disordered" evidence="6">
    <location>
        <begin position="576"/>
        <end position="600"/>
    </location>
</feature>
<dbReference type="STRING" id="1754190.A0A1Y2ACA3"/>
<comment type="caution">
    <text evidence="8">The sequence shown here is derived from an EMBL/GenBank/DDBJ whole genome shotgun (WGS) entry which is preliminary data.</text>
</comment>
<dbReference type="EMBL" id="MCOG01000300">
    <property type="protein sequence ID" value="ORY20136.1"/>
    <property type="molecule type" value="Genomic_DNA"/>
</dbReference>
<dbReference type="InterPro" id="IPR003228">
    <property type="entry name" value="TFIID_TAF12_dom"/>
</dbReference>
<feature type="compositionally biased region" description="Polar residues" evidence="6">
    <location>
        <begin position="576"/>
        <end position="589"/>
    </location>
</feature>
<feature type="compositionally biased region" description="Low complexity" evidence="6">
    <location>
        <begin position="428"/>
        <end position="453"/>
    </location>
</feature>
<dbReference type="GO" id="GO:0017025">
    <property type="term" value="F:TBP-class protein binding"/>
    <property type="evidence" value="ECO:0007669"/>
    <property type="project" value="TreeGrafter"/>
</dbReference>
<protein>
    <recommendedName>
        <fullName evidence="7">Transcription initiation factor TFIID subunit 12 domain-containing protein</fullName>
    </recommendedName>
</protein>
<sequence length="978" mass="109042">MSQPNKQSDLSNLPISLQQRLLFQRQQARVAAAVAQNQNQNQMPIPYLPQNLTVQAQAKQMNRVATPNSVAALQLMQQKQQQINAAAVAQQQQQYITKQNFLAKQNQLQNLQAQQILQQQKIQQQRQENMVISIINELNKVTAELQQPNISEMQKQALFNRRKGLEELIAKIRIMKQQQNQKDKQPQLQINPTDVNQAQLIEQIKQQRLQQFQIQQLQKQQQQQFQKQQLSNLYQQSLASTSKPNVISQQSLQQLTPQQVQILSNMTNNPMINQTLLKQQQMRLQKQQMQKLGLFQNGQIDLQQQQTHPGILGANNISNISLPTSVTSTSVVPTSTLATATTNLQATNLQATSKLSMQLAQPKVEPKAGTPTISTSTIKSVSTEALSKANVTVNMSQINNLNPSSTPNFSPKTTIENSSKQEKIKTPTTSTKNSTSTNNSVSNLNNLNNKSVTGTATPLNSVVTATTAKVMSPIQKQAEILKTQQKQLSPISKVKKEIVTTPSNTINKDAVDKDAINNSYLAKSTINVVPSPSLSAKINTPKANLSKSFSPLNKATTTAVVSPVTNLKAIKSSPQVSSKIPANMPSKTTIDNKKTPPIVQSPALKNKNVASPIISTTNKKIINNTTIPITQSIPLVNSVDITKNAIVNNIKKETPNVNGKLLSNKSFSPIEKPHVNGNISSQDNKNESITTPNKYFSPKMNPTRSSSTSSINNLSPSNADKSQALVNGNININQNKTLPFNNNNTNNNNTLYINNKNPMLMSNNGLKVLESLKQHGAFTNIILPKSPFQSTKVFTEISSTNCIRGPPLKISGKLLEKRKREEKFHDMVFNSNVSTKKRNIKQLVNEITPNEKLSGYTEQLLFDIADDLIDQMTIFASKMAKHRNSTKIEAKDVQISLERIWNMKLPGVDIQKLNMKKSNISNVFQQKVNYVRKDMRDRNLLKEMHLQEEQRKQKEMEKIEKEKQAVSENGTPNETPNI</sequence>
<evidence type="ECO:0000256" key="6">
    <source>
        <dbReference type="SAM" id="MobiDB-lite"/>
    </source>
</evidence>
<dbReference type="Gene3D" id="1.10.20.10">
    <property type="entry name" value="Histone, subunit A"/>
    <property type="match status" value="1"/>
</dbReference>
<proteinExistence type="inferred from homology"/>
<reference evidence="8 9" key="1">
    <citation type="submission" date="2016-08" db="EMBL/GenBank/DDBJ databases">
        <title>A Parts List for Fungal Cellulosomes Revealed by Comparative Genomics.</title>
        <authorList>
            <consortium name="DOE Joint Genome Institute"/>
            <person name="Haitjema C.H."/>
            <person name="Gilmore S.P."/>
            <person name="Henske J.K."/>
            <person name="Solomon K.V."/>
            <person name="De Groot R."/>
            <person name="Kuo A."/>
            <person name="Mondo S.J."/>
            <person name="Salamov A.A."/>
            <person name="Labutti K."/>
            <person name="Zhao Z."/>
            <person name="Chiniquy J."/>
            <person name="Barry K."/>
            <person name="Brewer H.M."/>
            <person name="Purvine S.O."/>
            <person name="Wright A.T."/>
            <person name="Boxma B."/>
            <person name="Van Alen T."/>
            <person name="Hackstein J.H."/>
            <person name="Baker S.E."/>
            <person name="Grigoriev I.V."/>
            <person name="O'Malley M.A."/>
        </authorList>
    </citation>
    <scope>NUCLEOTIDE SEQUENCE [LARGE SCALE GENOMIC DNA]</scope>
    <source>
        <strain evidence="8 9">G1</strain>
    </source>
</reference>
<name>A0A1Y2ACA3_9FUNG</name>
<gene>
    <name evidence="8" type="ORF">LY90DRAFT_517041</name>
</gene>
<feature type="compositionally biased region" description="Polar residues" evidence="6">
    <location>
        <begin position="677"/>
        <end position="694"/>
    </location>
</feature>
<dbReference type="AlphaFoldDB" id="A0A1Y2ACA3"/>
<evidence type="ECO:0000256" key="3">
    <source>
        <dbReference type="ARBA" id="ARBA00023015"/>
    </source>
</evidence>
<feature type="domain" description="Transcription initiation factor TFIID subunit 12" evidence="7">
    <location>
        <begin position="837"/>
        <end position="903"/>
    </location>
</feature>
<dbReference type="Proteomes" id="UP000193920">
    <property type="component" value="Unassembled WGS sequence"/>
</dbReference>